<reference evidence="1" key="2">
    <citation type="submission" date="2022-01" db="EMBL/GenBank/DDBJ databases">
        <authorList>
            <person name="Yamashiro T."/>
            <person name="Shiraishi A."/>
            <person name="Satake H."/>
            <person name="Nakayama K."/>
        </authorList>
    </citation>
    <scope>NUCLEOTIDE SEQUENCE</scope>
</reference>
<organism evidence="1 2">
    <name type="scientific">Tanacetum coccineum</name>
    <dbReference type="NCBI Taxonomy" id="301880"/>
    <lineage>
        <taxon>Eukaryota</taxon>
        <taxon>Viridiplantae</taxon>
        <taxon>Streptophyta</taxon>
        <taxon>Embryophyta</taxon>
        <taxon>Tracheophyta</taxon>
        <taxon>Spermatophyta</taxon>
        <taxon>Magnoliopsida</taxon>
        <taxon>eudicotyledons</taxon>
        <taxon>Gunneridae</taxon>
        <taxon>Pentapetalae</taxon>
        <taxon>asterids</taxon>
        <taxon>campanulids</taxon>
        <taxon>Asterales</taxon>
        <taxon>Asteraceae</taxon>
        <taxon>Asteroideae</taxon>
        <taxon>Anthemideae</taxon>
        <taxon>Anthemidinae</taxon>
        <taxon>Tanacetum</taxon>
    </lineage>
</organism>
<protein>
    <recommendedName>
        <fullName evidence="3">Retrovirus-related Pol polyprotein from transposon TNT 1-94</fullName>
    </recommendedName>
</protein>
<accession>A0ABQ5HR25</accession>
<evidence type="ECO:0000313" key="1">
    <source>
        <dbReference type="EMBL" id="GJT90264.1"/>
    </source>
</evidence>
<keyword evidence="2" id="KW-1185">Reference proteome</keyword>
<evidence type="ECO:0008006" key="3">
    <source>
        <dbReference type="Google" id="ProtNLM"/>
    </source>
</evidence>
<evidence type="ECO:0000313" key="2">
    <source>
        <dbReference type="Proteomes" id="UP001151760"/>
    </source>
</evidence>
<sequence length="258" mass="30037">MKPYYLKCIKDGPFQQKIAEGDDKPESQWTPDERRVVVQDQRLKIIIMSCLPDDIMESVISCETTKATWTDLVYSFECPSDTKENRIMDLKINLPEKWLTFSQGLRNANHTQTLDLADNYGRFVYKDNLIQRRYSDTKKALITTPSSTVISTSFFSNNADPKVQKDYKAEYKKMKAKLALLEANPYEEEVSDDEEVTQVKVPIALAYDELTVGKNYACNGEWIDITMRKLNIILFMNEDADWQNYLKYINIDLKFVEE</sequence>
<name>A0ABQ5HR25_9ASTR</name>
<dbReference type="EMBL" id="BQNB010019905">
    <property type="protein sequence ID" value="GJT90264.1"/>
    <property type="molecule type" value="Genomic_DNA"/>
</dbReference>
<reference evidence="1" key="1">
    <citation type="journal article" date="2022" name="Int. J. Mol. Sci.">
        <title>Draft Genome of Tanacetum Coccineum: Genomic Comparison of Closely Related Tanacetum-Family Plants.</title>
        <authorList>
            <person name="Yamashiro T."/>
            <person name="Shiraishi A."/>
            <person name="Nakayama K."/>
            <person name="Satake H."/>
        </authorList>
    </citation>
    <scope>NUCLEOTIDE SEQUENCE</scope>
</reference>
<proteinExistence type="predicted"/>
<gene>
    <name evidence="1" type="ORF">Tco_1079109</name>
</gene>
<dbReference type="Proteomes" id="UP001151760">
    <property type="component" value="Unassembled WGS sequence"/>
</dbReference>
<comment type="caution">
    <text evidence="1">The sequence shown here is derived from an EMBL/GenBank/DDBJ whole genome shotgun (WGS) entry which is preliminary data.</text>
</comment>